<protein>
    <recommendedName>
        <fullName evidence="4">HTH OST-type domain-containing protein</fullName>
    </recommendedName>
</protein>
<dbReference type="OrthoDB" id="296217at2759"/>
<dbReference type="AlphaFoldDB" id="A0BDT3"/>
<evidence type="ECO:0000256" key="1">
    <source>
        <dbReference type="SAM" id="MobiDB-lite"/>
    </source>
</evidence>
<keyword evidence="3" id="KW-1185">Reference proteome</keyword>
<dbReference type="InParanoid" id="A0BDT3"/>
<organism evidence="2 3">
    <name type="scientific">Paramecium tetraurelia</name>
    <dbReference type="NCBI Taxonomy" id="5888"/>
    <lineage>
        <taxon>Eukaryota</taxon>
        <taxon>Sar</taxon>
        <taxon>Alveolata</taxon>
        <taxon>Ciliophora</taxon>
        <taxon>Intramacronucleata</taxon>
        <taxon>Oligohymenophorea</taxon>
        <taxon>Peniculida</taxon>
        <taxon>Parameciidae</taxon>
        <taxon>Paramecium</taxon>
    </lineage>
</organism>
<evidence type="ECO:0000313" key="2">
    <source>
        <dbReference type="EMBL" id="CAK56700.1"/>
    </source>
</evidence>
<dbReference type="RefSeq" id="XP_001424098.1">
    <property type="nucleotide sequence ID" value="XM_001424061.2"/>
</dbReference>
<proteinExistence type="predicted"/>
<evidence type="ECO:0008006" key="4">
    <source>
        <dbReference type="Google" id="ProtNLM"/>
    </source>
</evidence>
<reference evidence="2 3" key="1">
    <citation type="journal article" date="2006" name="Nature">
        <title>Global trends of whole-genome duplications revealed by the ciliate Paramecium tetraurelia.</title>
        <authorList>
            <consortium name="Genoscope"/>
            <person name="Aury J.-M."/>
            <person name="Jaillon O."/>
            <person name="Duret L."/>
            <person name="Noel B."/>
            <person name="Jubin C."/>
            <person name="Porcel B.M."/>
            <person name="Segurens B."/>
            <person name="Daubin V."/>
            <person name="Anthouard V."/>
            <person name="Aiach N."/>
            <person name="Arnaiz O."/>
            <person name="Billaut A."/>
            <person name="Beisson J."/>
            <person name="Blanc I."/>
            <person name="Bouhouche K."/>
            <person name="Camara F."/>
            <person name="Duharcourt S."/>
            <person name="Guigo R."/>
            <person name="Gogendeau D."/>
            <person name="Katinka M."/>
            <person name="Keller A.-M."/>
            <person name="Kissmehl R."/>
            <person name="Klotz C."/>
            <person name="Koll F."/>
            <person name="Le Moue A."/>
            <person name="Lepere C."/>
            <person name="Malinsky S."/>
            <person name="Nowacki M."/>
            <person name="Nowak J.K."/>
            <person name="Plattner H."/>
            <person name="Poulain J."/>
            <person name="Ruiz F."/>
            <person name="Serrano V."/>
            <person name="Zagulski M."/>
            <person name="Dessen P."/>
            <person name="Betermier M."/>
            <person name="Weissenbach J."/>
            <person name="Scarpelli C."/>
            <person name="Schachter V."/>
            <person name="Sperling L."/>
            <person name="Meyer E."/>
            <person name="Cohen J."/>
            <person name="Wincker P."/>
        </authorList>
    </citation>
    <scope>NUCLEOTIDE SEQUENCE [LARGE SCALE GENOMIC DNA]</scope>
    <source>
        <strain evidence="2 3">Stock d4-2</strain>
    </source>
</reference>
<feature type="compositionally biased region" description="Polar residues" evidence="1">
    <location>
        <begin position="1"/>
        <end position="11"/>
    </location>
</feature>
<dbReference type="Proteomes" id="UP000000600">
    <property type="component" value="Unassembled WGS sequence"/>
</dbReference>
<dbReference type="GeneID" id="5009882"/>
<dbReference type="KEGG" id="ptm:GSPATT00027730001"/>
<feature type="region of interest" description="Disordered" evidence="1">
    <location>
        <begin position="1"/>
        <end position="24"/>
    </location>
</feature>
<dbReference type="EMBL" id="CT867988">
    <property type="protein sequence ID" value="CAK56700.1"/>
    <property type="molecule type" value="Genomic_DNA"/>
</dbReference>
<dbReference type="OMA" id="YITLDYF"/>
<gene>
    <name evidence="2" type="ORF">GSPATT00027730001</name>
</gene>
<sequence length="95" mass="11274">MSQNNSSQVDQNILPPIDHKPYSENTQYITDNIKQKYSEINKKIQEPQVQEKLGQVTNVLFTRTKEFGYITLDYFVKTFEITKTTFTDLHQLYHK</sequence>
<evidence type="ECO:0000313" key="3">
    <source>
        <dbReference type="Proteomes" id="UP000000600"/>
    </source>
</evidence>
<dbReference type="HOGENOM" id="CLU_2377290_0_0_1"/>
<accession>A0BDT3</accession>
<name>A0BDT3_PARTE</name>